<organism evidence="3 4">
    <name type="scientific">Nonomuraea bangladeshensis</name>
    <dbReference type="NCBI Taxonomy" id="404385"/>
    <lineage>
        <taxon>Bacteria</taxon>
        <taxon>Bacillati</taxon>
        <taxon>Actinomycetota</taxon>
        <taxon>Actinomycetes</taxon>
        <taxon>Streptosporangiales</taxon>
        <taxon>Streptosporangiaceae</taxon>
        <taxon>Nonomuraea</taxon>
    </lineage>
</organism>
<evidence type="ECO:0000313" key="3">
    <source>
        <dbReference type="EMBL" id="MEV4292935.1"/>
    </source>
</evidence>
<gene>
    <name evidence="3" type="ORF">AB0K40_46150</name>
</gene>
<proteinExistence type="predicted"/>
<feature type="compositionally biased region" description="Low complexity" evidence="1">
    <location>
        <begin position="341"/>
        <end position="360"/>
    </location>
</feature>
<evidence type="ECO:0000313" key="4">
    <source>
        <dbReference type="Proteomes" id="UP001552427"/>
    </source>
</evidence>
<dbReference type="Proteomes" id="UP001552427">
    <property type="component" value="Unassembled WGS sequence"/>
</dbReference>
<comment type="caution">
    <text evidence="3">The sequence shown here is derived from an EMBL/GenBank/DDBJ whole genome shotgun (WGS) entry which is preliminary data.</text>
</comment>
<feature type="region of interest" description="Disordered" evidence="1">
    <location>
        <begin position="461"/>
        <end position="483"/>
    </location>
</feature>
<reference evidence="3 4" key="1">
    <citation type="submission" date="2024-06" db="EMBL/GenBank/DDBJ databases">
        <title>The Natural Products Discovery Center: Release of the First 8490 Sequenced Strains for Exploring Actinobacteria Biosynthetic Diversity.</title>
        <authorList>
            <person name="Kalkreuter E."/>
            <person name="Kautsar S.A."/>
            <person name="Yang D."/>
            <person name="Bader C.D."/>
            <person name="Teijaro C.N."/>
            <person name="Fluegel L."/>
            <person name="Davis C.M."/>
            <person name="Simpson J.R."/>
            <person name="Lauterbach L."/>
            <person name="Steele A.D."/>
            <person name="Gui C."/>
            <person name="Meng S."/>
            <person name="Li G."/>
            <person name="Viehrig K."/>
            <person name="Ye F."/>
            <person name="Su P."/>
            <person name="Kiefer A.F."/>
            <person name="Nichols A."/>
            <person name="Cepeda A.J."/>
            <person name="Yan W."/>
            <person name="Fan B."/>
            <person name="Jiang Y."/>
            <person name="Adhikari A."/>
            <person name="Zheng C.-J."/>
            <person name="Schuster L."/>
            <person name="Cowan T.M."/>
            <person name="Smanski M.J."/>
            <person name="Chevrette M.G."/>
            <person name="De Carvalho L.P.S."/>
            <person name="Shen B."/>
        </authorList>
    </citation>
    <scope>NUCLEOTIDE SEQUENCE [LARGE SCALE GENOMIC DNA]</scope>
    <source>
        <strain evidence="3 4">NPDC049574</strain>
    </source>
</reference>
<evidence type="ECO:0000256" key="2">
    <source>
        <dbReference type="SAM" id="Phobius"/>
    </source>
</evidence>
<keyword evidence="2" id="KW-0472">Membrane</keyword>
<keyword evidence="4" id="KW-1185">Reference proteome</keyword>
<feature type="compositionally biased region" description="Pro residues" evidence="1">
    <location>
        <begin position="250"/>
        <end position="262"/>
    </location>
</feature>
<sequence>MATDNSGPHLPPSWPEAPRREPSSWASTPSEQDSSPSWAGTPAAEVPMSWPETPRQAGHDPAWPEPPRPESSWPEPPRPSRGGPANGPANGAGHGAGNGAANGNGPRNGGANGNGPRNGGPNGAAGDGRRADAPGSYGAQDPGPSWPEPPRPDAGWPEPPRKDGGAPAWPGERGNRPPAPGQLPNSGPHGMSDPMSSGPNGMSDPMNAGPGRMPEPGFDAAPHRVPDPVPAWQQPPTPSPGAWANLSTPAPWPPRPPEPVEAPEPRPFDNAPAPAPFDGAPVASAPVSYDGAPAASAPVSFGQAAAAPAGTLPHEGPSGPHGPPPQPSEERTITYGRPGEAHIGAPPAPPGEHGQPPQQGSRAGSNLSRDPSDPENRFVTAGQISGSRTPPPERQQELWNTVFGDNYEAMGGRDPLDDDDEGKPIWIYALGGSVAIALVAALLWAFLAGPLAGEEAASTAAAGPATSQKPSATKAGTSIGPLPKYPGKASPVIGRVPDQAAGISVPRLGGTWQLDQRATVKATYGYDTRQYVPINEDKSAMVMSGPLPERLASYYDQDDLEPVIKQVVLDARKRFFPSDNKVRKVAQQAIKVGDKTGRLIAYSLTSGTDKATIVTMAVNTGGSVPAIVFVSIPAESKQLLPDIRVVMNQLRLG</sequence>
<feature type="compositionally biased region" description="Low complexity" evidence="1">
    <location>
        <begin position="268"/>
        <end position="283"/>
    </location>
</feature>
<dbReference type="EMBL" id="JBFARM010000021">
    <property type="protein sequence ID" value="MEV4292935.1"/>
    <property type="molecule type" value="Genomic_DNA"/>
</dbReference>
<protein>
    <recommendedName>
        <fullName evidence="5">DUF1795 domain-containing protein</fullName>
    </recommendedName>
</protein>
<feature type="compositionally biased region" description="Pro residues" evidence="1">
    <location>
        <begin position="227"/>
        <end position="239"/>
    </location>
</feature>
<feature type="compositionally biased region" description="Polar residues" evidence="1">
    <location>
        <begin position="24"/>
        <end position="38"/>
    </location>
</feature>
<feature type="compositionally biased region" description="Low complexity" evidence="1">
    <location>
        <begin position="80"/>
        <end position="89"/>
    </location>
</feature>
<evidence type="ECO:0008006" key="5">
    <source>
        <dbReference type="Google" id="ProtNLM"/>
    </source>
</evidence>
<dbReference type="RefSeq" id="WP_364463813.1">
    <property type="nucleotide sequence ID" value="NZ_JBFARM010000021.1"/>
</dbReference>
<feature type="region of interest" description="Disordered" evidence="1">
    <location>
        <begin position="1"/>
        <end position="395"/>
    </location>
</feature>
<keyword evidence="2" id="KW-0812">Transmembrane</keyword>
<feature type="compositionally biased region" description="Gly residues" evidence="1">
    <location>
        <begin position="90"/>
        <end position="126"/>
    </location>
</feature>
<name>A0ABV3HK58_9ACTN</name>
<accession>A0ABV3HK58</accession>
<evidence type="ECO:0000256" key="1">
    <source>
        <dbReference type="SAM" id="MobiDB-lite"/>
    </source>
</evidence>
<keyword evidence="2" id="KW-1133">Transmembrane helix</keyword>
<feature type="transmembrane region" description="Helical" evidence="2">
    <location>
        <begin position="425"/>
        <end position="447"/>
    </location>
</feature>